<gene>
    <name evidence="12" type="ORF">GSOID_T00029404001</name>
</gene>
<evidence type="ECO:0000256" key="8">
    <source>
        <dbReference type="ARBA" id="ARBA00022927"/>
    </source>
</evidence>
<evidence type="ECO:0000256" key="10">
    <source>
        <dbReference type="SAM" id="MobiDB-lite"/>
    </source>
</evidence>
<dbReference type="GO" id="GO:0005737">
    <property type="term" value="C:cytoplasm"/>
    <property type="evidence" value="ECO:0007669"/>
    <property type="project" value="UniProtKB-SubCell"/>
</dbReference>
<evidence type="ECO:0000256" key="5">
    <source>
        <dbReference type="ARBA" id="ARBA00017036"/>
    </source>
</evidence>
<dbReference type="GO" id="GO:0032502">
    <property type="term" value="P:developmental process"/>
    <property type="evidence" value="ECO:0007669"/>
    <property type="project" value="TreeGrafter"/>
</dbReference>
<dbReference type="InterPro" id="IPR013883">
    <property type="entry name" value="TF_Iwr1_dom"/>
</dbReference>
<dbReference type="GO" id="GO:0015031">
    <property type="term" value="P:protein transport"/>
    <property type="evidence" value="ECO:0007669"/>
    <property type="project" value="UniProtKB-KW"/>
</dbReference>
<dbReference type="GO" id="GO:0005634">
    <property type="term" value="C:nucleus"/>
    <property type="evidence" value="ECO:0007669"/>
    <property type="project" value="UniProtKB-SubCell"/>
</dbReference>
<evidence type="ECO:0000259" key="11">
    <source>
        <dbReference type="Pfam" id="PF08574"/>
    </source>
</evidence>
<comment type="function">
    <text evidence="1">Directs RNA polymerase II nuclear import.</text>
</comment>
<feature type="region of interest" description="Disordered" evidence="10">
    <location>
        <begin position="153"/>
        <end position="212"/>
    </location>
</feature>
<sequence length="212" mass="25018">MSVIVVDCKRVFAEEQILINRNEVAVGIMLPSEICGYSENDIQTFVDILKMTLRRFVHIFRHFRIKDDDTARFYDILYEEIENRKQVDISLNGAKLIRENLSLADNARKSSESDNEYVYDIYYTNDVIQDVSDMLVFESYDSDFLMHTREEEADWKNDSDSNDEENRRNDYPDEDSSDEAKSCDSLTRSDYSDFNDETNEENDYDPTEIDDY</sequence>
<dbReference type="Proteomes" id="UP000011014">
    <property type="component" value="Unassembled WGS sequence"/>
</dbReference>
<keyword evidence="7" id="KW-0963">Cytoplasm</keyword>
<dbReference type="PANTHER" id="PTHR31196:SF2">
    <property type="entry name" value="RNA POLYMERASE II NUCLEAR LOCALIZATION PROTEIN SLC7A6OS-RELATED"/>
    <property type="match status" value="1"/>
</dbReference>
<dbReference type="PANTHER" id="PTHR31196">
    <property type="entry name" value="RNA POLYMERASE II NUCLEAR LOCALIZATION PROTEIN SLC7A6OS-RELATED"/>
    <property type="match status" value="1"/>
</dbReference>
<comment type="similarity">
    <text evidence="4">Belongs to the IWR1/SLC7A6OS family.</text>
</comment>
<dbReference type="EMBL" id="FN654334">
    <property type="protein sequence ID" value="CBY32105.1"/>
    <property type="molecule type" value="Genomic_DNA"/>
</dbReference>
<reference evidence="12" key="1">
    <citation type="journal article" date="2010" name="Science">
        <title>Plasticity of animal genome architecture unmasked by rapid evolution of a pelagic tunicate.</title>
        <authorList>
            <person name="Denoeud F."/>
            <person name="Henriet S."/>
            <person name="Mungpakdee S."/>
            <person name="Aury J.M."/>
            <person name="Da Silva C."/>
            <person name="Brinkmann H."/>
            <person name="Mikhaleva J."/>
            <person name="Olsen L.C."/>
            <person name="Jubin C."/>
            <person name="Canestro C."/>
            <person name="Bouquet J.M."/>
            <person name="Danks G."/>
            <person name="Poulain J."/>
            <person name="Campsteijn C."/>
            <person name="Adamski M."/>
            <person name="Cross I."/>
            <person name="Yadetie F."/>
            <person name="Muffato M."/>
            <person name="Louis A."/>
            <person name="Butcher S."/>
            <person name="Tsagkogeorga G."/>
            <person name="Konrad A."/>
            <person name="Singh S."/>
            <person name="Jensen M.F."/>
            <person name="Cong E.H."/>
            <person name="Eikeseth-Otteraa H."/>
            <person name="Noel B."/>
            <person name="Anthouard V."/>
            <person name="Porcel B.M."/>
            <person name="Kachouri-Lafond R."/>
            <person name="Nishino A."/>
            <person name="Ugolini M."/>
            <person name="Chourrout P."/>
            <person name="Nishida H."/>
            <person name="Aasland R."/>
            <person name="Huzurbazar S."/>
            <person name="Westhof E."/>
            <person name="Delsuc F."/>
            <person name="Lehrach H."/>
            <person name="Reinhardt R."/>
            <person name="Weissenbach J."/>
            <person name="Roy S.W."/>
            <person name="Artiguenave F."/>
            <person name="Postlethwait J.H."/>
            <person name="Manak J.R."/>
            <person name="Thompson E.M."/>
            <person name="Jaillon O."/>
            <person name="Du Pasquier L."/>
            <person name="Boudinot P."/>
            <person name="Liberles D.A."/>
            <person name="Volff J.N."/>
            <person name="Philippe H."/>
            <person name="Lenhard B."/>
            <person name="Roest Crollius H."/>
            <person name="Wincker P."/>
            <person name="Chourrout D."/>
        </authorList>
    </citation>
    <scope>NUCLEOTIDE SEQUENCE [LARGE SCALE GENOMIC DNA]</scope>
</reference>
<evidence type="ECO:0000256" key="2">
    <source>
        <dbReference type="ARBA" id="ARBA00004123"/>
    </source>
</evidence>
<name>E4Y968_OIKDI</name>
<evidence type="ECO:0000313" key="12">
    <source>
        <dbReference type="EMBL" id="CBY32105.1"/>
    </source>
</evidence>
<evidence type="ECO:0000256" key="6">
    <source>
        <dbReference type="ARBA" id="ARBA00022448"/>
    </source>
</evidence>
<evidence type="ECO:0000256" key="3">
    <source>
        <dbReference type="ARBA" id="ARBA00004496"/>
    </source>
</evidence>
<feature type="compositionally biased region" description="Acidic residues" evidence="10">
    <location>
        <begin position="193"/>
        <end position="212"/>
    </location>
</feature>
<dbReference type="AlphaFoldDB" id="E4Y968"/>
<accession>E4Y968</accession>
<feature type="compositionally biased region" description="Basic and acidic residues" evidence="10">
    <location>
        <begin position="153"/>
        <end position="171"/>
    </location>
</feature>
<feature type="domain" description="Transcription factor Iwr1" evidence="11">
    <location>
        <begin position="116"/>
        <end position="175"/>
    </location>
</feature>
<protein>
    <recommendedName>
        <fullName evidence="5">Probable RNA polymerase II nuclear localization protein SLC7A6OS</fullName>
    </recommendedName>
</protein>
<proteinExistence type="inferred from homology"/>
<keyword evidence="8" id="KW-0653">Protein transport</keyword>
<evidence type="ECO:0000256" key="7">
    <source>
        <dbReference type="ARBA" id="ARBA00022490"/>
    </source>
</evidence>
<keyword evidence="6" id="KW-0813">Transport</keyword>
<evidence type="ECO:0000256" key="9">
    <source>
        <dbReference type="ARBA" id="ARBA00023242"/>
    </source>
</evidence>
<keyword evidence="9" id="KW-0539">Nucleus</keyword>
<dbReference type="Pfam" id="PF08574">
    <property type="entry name" value="Iwr1"/>
    <property type="match status" value="1"/>
</dbReference>
<comment type="subcellular location">
    <subcellularLocation>
        <location evidence="3">Cytoplasm</location>
    </subcellularLocation>
    <subcellularLocation>
        <location evidence="2">Nucleus</location>
    </subcellularLocation>
</comment>
<organism evidence="12">
    <name type="scientific">Oikopleura dioica</name>
    <name type="common">Tunicate</name>
    <dbReference type="NCBI Taxonomy" id="34765"/>
    <lineage>
        <taxon>Eukaryota</taxon>
        <taxon>Metazoa</taxon>
        <taxon>Chordata</taxon>
        <taxon>Tunicata</taxon>
        <taxon>Appendicularia</taxon>
        <taxon>Copelata</taxon>
        <taxon>Oikopleuridae</taxon>
        <taxon>Oikopleura</taxon>
    </lineage>
</organism>
<evidence type="ECO:0000256" key="4">
    <source>
        <dbReference type="ARBA" id="ARBA00010218"/>
    </source>
</evidence>
<dbReference type="InterPro" id="IPR040218">
    <property type="entry name" value="SLC7A6OS"/>
</dbReference>
<evidence type="ECO:0000256" key="1">
    <source>
        <dbReference type="ARBA" id="ARBA00003202"/>
    </source>
</evidence>